<evidence type="ECO:0000256" key="3">
    <source>
        <dbReference type="ARBA" id="ARBA00022729"/>
    </source>
</evidence>
<accession>A0A8C8YKS9</accession>
<keyword evidence="5" id="KW-0325">Glycoprotein</keyword>
<dbReference type="InterPro" id="IPR040354">
    <property type="entry name" value="TCTN1-3"/>
</dbReference>
<evidence type="ECO:0000259" key="8">
    <source>
        <dbReference type="Pfam" id="PF07773"/>
    </source>
</evidence>
<dbReference type="GO" id="GO:0036038">
    <property type="term" value="C:MKS complex"/>
    <property type="evidence" value="ECO:0007669"/>
    <property type="project" value="TreeGrafter"/>
</dbReference>
<evidence type="ECO:0000256" key="1">
    <source>
        <dbReference type="ARBA" id="ARBA00007633"/>
    </source>
</evidence>
<dbReference type="Pfam" id="PF25752">
    <property type="entry name" value="DUF1619_N"/>
    <property type="match status" value="1"/>
</dbReference>
<sequence length="558" mass="60114">MGPRGLPPLLLVLLGCAASVSAQAGATPAVTTERFNYTEAASATLGPSLQPRPPGTSRPPGLSSGPRPTPVTDVAALCVCDLSPAQCDVNCCCDPDCSSVDFSVFSTCSVPVVTGDSQFCSQKAAIYSLNFTADPPQRIFKLVDWINPSIFCIRNTNYKPALSFINPEVPDENNFDKLMKTSDGFTLNAESDVSFPAKLDAPPTAKYEYGARLQTSDSFLRFPSPLTSSLCTDDNPAGKRWAVLLFLSLWEAEAGGSLEVRSSRPVPITVKSIIIQSLNKTLTQLENTTILQLALISAGPVTLCSNVVLEVKCSLTYTDAGEVIKADLSFLLGTVSRAVVPLQQKFVIHFIQLNTKPVPLSGNPGYVVGLPLAAGTTNRYGQLTILRSTTEQDCLVIEGIRTPVLFGYNMQSGCKLRLTKALPCWLMAQKVESLLKGQGFPDHVAPFGNSQAQDALDWVPVHFITQSYNMKDSCQLPVALVIEVKWTKYGSLLNPQARVVNVTANLISSSFPEVGDEKIILISTAVTFVDVSAPAEAGFRALPTINARLPFDFFFPFV</sequence>
<comment type="similarity">
    <text evidence="1">Belongs to the tectonic family.</text>
</comment>
<feature type="chain" id="PRO_5034421816" evidence="7">
    <location>
        <begin position="23"/>
        <end position="558"/>
    </location>
</feature>
<dbReference type="Pfam" id="PF07773">
    <property type="entry name" value="TCTN_DUF1619"/>
    <property type="match status" value="2"/>
</dbReference>
<feature type="domain" description="Tectonic-1-3" evidence="8">
    <location>
        <begin position="362"/>
        <end position="531"/>
    </location>
</feature>
<dbReference type="AlphaFoldDB" id="A0A8C8YKS9"/>
<proteinExistence type="inferred from homology"/>
<dbReference type="InterPro" id="IPR011677">
    <property type="entry name" value="TCTN1-3_dom"/>
</dbReference>
<evidence type="ECO:0000313" key="11">
    <source>
        <dbReference type="Proteomes" id="UP000694414"/>
    </source>
</evidence>
<evidence type="ECO:0000256" key="2">
    <source>
        <dbReference type="ARBA" id="ARBA00011495"/>
    </source>
</evidence>
<keyword evidence="3 7" id="KW-0732">Signal</keyword>
<dbReference type="PANTHER" id="PTHR14611">
    <property type="entry name" value="TECTONIC FAMILY MEMBER"/>
    <property type="match status" value="1"/>
</dbReference>
<reference evidence="10" key="2">
    <citation type="submission" date="2025-09" db="UniProtKB">
        <authorList>
            <consortium name="Ensembl"/>
        </authorList>
    </citation>
    <scope>IDENTIFICATION</scope>
</reference>
<feature type="domain" description="Tectonic-1-3 N-terminal" evidence="9">
    <location>
        <begin position="70"/>
        <end position="175"/>
    </location>
</feature>
<evidence type="ECO:0000256" key="7">
    <source>
        <dbReference type="SAM" id="SignalP"/>
    </source>
</evidence>
<organism evidence="10 11">
    <name type="scientific">Prolemur simus</name>
    <name type="common">Greater bamboo lemur</name>
    <name type="synonym">Hapalemur simus</name>
    <dbReference type="NCBI Taxonomy" id="1328070"/>
    <lineage>
        <taxon>Eukaryota</taxon>
        <taxon>Metazoa</taxon>
        <taxon>Chordata</taxon>
        <taxon>Craniata</taxon>
        <taxon>Vertebrata</taxon>
        <taxon>Euteleostomi</taxon>
        <taxon>Mammalia</taxon>
        <taxon>Eutheria</taxon>
        <taxon>Euarchontoglires</taxon>
        <taxon>Primates</taxon>
        <taxon>Strepsirrhini</taxon>
        <taxon>Lemuriformes</taxon>
        <taxon>Lemuridae</taxon>
        <taxon>Prolemur</taxon>
    </lineage>
</organism>
<dbReference type="GO" id="GO:0060271">
    <property type="term" value="P:cilium assembly"/>
    <property type="evidence" value="ECO:0007669"/>
    <property type="project" value="TreeGrafter"/>
</dbReference>
<dbReference type="Proteomes" id="UP000694414">
    <property type="component" value="Unplaced"/>
</dbReference>
<dbReference type="PANTHER" id="PTHR14611:SF1">
    <property type="entry name" value="TECTONIC-1"/>
    <property type="match status" value="1"/>
</dbReference>
<dbReference type="GeneTree" id="ENSGT00570000079101"/>
<reference evidence="10" key="1">
    <citation type="submission" date="2025-08" db="UniProtKB">
        <authorList>
            <consortium name="Ensembl"/>
        </authorList>
    </citation>
    <scope>IDENTIFICATION</scope>
</reference>
<evidence type="ECO:0000259" key="9">
    <source>
        <dbReference type="Pfam" id="PF25752"/>
    </source>
</evidence>
<evidence type="ECO:0000256" key="6">
    <source>
        <dbReference type="SAM" id="MobiDB-lite"/>
    </source>
</evidence>
<evidence type="ECO:0000256" key="5">
    <source>
        <dbReference type="ARBA" id="ARBA00023180"/>
    </source>
</evidence>
<evidence type="ECO:0000313" key="10">
    <source>
        <dbReference type="Ensembl" id="ENSPSMP00000001809.1"/>
    </source>
</evidence>
<dbReference type="Ensembl" id="ENSPSMT00000002115.1">
    <property type="protein sequence ID" value="ENSPSMP00000001809.1"/>
    <property type="gene ID" value="ENSPSMG00000001293.1"/>
</dbReference>
<evidence type="ECO:0000256" key="4">
    <source>
        <dbReference type="ARBA" id="ARBA00022794"/>
    </source>
</evidence>
<gene>
    <name evidence="10" type="primary">TCTN1</name>
</gene>
<feature type="signal peptide" evidence="7">
    <location>
        <begin position="1"/>
        <end position="22"/>
    </location>
</feature>
<keyword evidence="11" id="KW-1185">Reference proteome</keyword>
<dbReference type="PROSITE" id="PS51257">
    <property type="entry name" value="PROKAR_LIPOPROTEIN"/>
    <property type="match status" value="1"/>
</dbReference>
<dbReference type="GO" id="GO:1904491">
    <property type="term" value="P:protein localization to ciliary transition zone"/>
    <property type="evidence" value="ECO:0007669"/>
    <property type="project" value="TreeGrafter"/>
</dbReference>
<keyword evidence="4" id="KW-0970">Cilium biogenesis/degradation</keyword>
<protein>
    <submittedName>
        <fullName evidence="10">Tectonic family member 1</fullName>
    </submittedName>
</protein>
<comment type="subunit">
    <text evidence="2">Part of the tectonic-like complex (also named B9 complex).</text>
</comment>
<name>A0A8C8YKS9_PROSS</name>
<feature type="region of interest" description="Disordered" evidence="6">
    <location>
        <begin position="43"/>
        <end position="67"/>
    </location>
</feature>
<feature type="domain" description="Tectonic-1-3" evidence="8">
    <location>
        <begin position="205"/>
        <end position="352"/>
    </location>
</feature>
<dbReference type="InterPro" id="IPR057724">
    <property type="entry name" value="TCTN1-3_N"/>
</dbReference>